<proteinExistence type="predicted"/>
<feature type="region of interest" description="Disordered" evidence="1">
    <location>
        <begin position="91"/>
        <end position="128"/>
    </location>
</feature>
<dbReference type="OrthoDB" id="7985403at2"/>
<evidence type="ECO:0000256" key="2">
    <source>
        <dbReference type="SAM" id="Phobius"/>
    </source>
</evidence>
<dbReference type="Gene3D" id="3.40.50.1110">
    <property type="entry name" value="SGNH hydrolase"/>
    <property type="match status" value="1"/>
</dbReference>
<gene>
    <name evidence="4" type="ORF">ENSA7_38660</name>
</gene>
<dbReference type="InterPro" id="IPR013830">
    <property type="entry name" value="SGNH_hydro"/>
</dbReference>
<dbReference type="AlphaFoldDB" id="A0A2S9YN83"/>
<dbReference type="SUPFAM" id="SSF52266">
    <property type="entry name" value="SGNH hydrolase"/>
    <property type="match status" value="1"/>
</dbReference>
<dbReference type="RefSeq" id="WP_106090830.1">
    <property type="nucleotide sequence ID" value="NZ_PVNL01000074.1"/>
</dbReference>
<dbReference type="GO" id="GO:0016788">
    <property type="term" value="F:hydrolase activity, acting on ester bonds"/>
    <property type="evidence" value="ECO:0007669"/>
    <property type="project" value="UniProtKB-ARBA"/>
</dbReference>
<keyword evidence="2" id="KW-0472">Membrane</keyword>
<dbReference type="Gene3D" id="2.60.120.1360">
    <property type="match status" value="1"/>
</dbReference>
<evidence type="ECO:0000256" key="1">
    <source>
        <dbReference type="SAM" id="MobiDB-lite"/>
    </source>
</evidence>
<name>A0A2S9YN83_9BACT</name>
<evidence type="ECO:0000313" key="5">
    <source>
        <dbReference type="Proteomes" id="UP000238823"/>
    </source>
</evidence>
<keyword evidence="2" id="KW-1133">Transmembrane helix</keyword>
<dbReference type="Proteomes" id="UP000238823">
    <property type="component" value="Unassembled WGS sequence"/>
</dbReference>
<dbReference type="InterPro" id="IPR036514">
    <property type="entry name" value="SGNH_hydro_sf"/>
</dbReference>
<dbReference type="EMBL" id="PVNL01000074">
    <property type="protein sequence ID" value="PRQ06546.1"/>
    <property type="molecule type" value="Genomic_DNA"/>
</dbReference>
<organism evidence="4 5">
    <name type="scientific">Enhygromyxa salina</name>
    <dbReference type="NCBI Taxonomy" id="215803"/>
    <lineage>
        <taxon>Bacteria</taxon>
        <taxon>Pseudomonadati</taxon>
        <taxon>Myxococcota</taxon>
        <taxon>Polyangia</taxon>
        <taxon>Nannocystales</taxon>
        <taxon>Nannocystaceae</taxon>
        <taxon>Enhygromyxa</taxon>
    </lineage>
</organism>
<feature type="domain" description="SGNH hydrolase-type esterase" evidence="3">
    <location>
        <begin position="341"/>
        <end position="486"/>
    </location>
</feature>
<sequence length="509" mass="56289">MTTTTTSTEPPADEVVTTSLRWSTLGRVGPALVVITAAVIAVFSVPALAPYRPWKPGDPVPFWNLLGRPFEGDESRDAEQRHEEAAEFAREALAEETPVPVARPKPVIVEPGDGDGPPPYVRQPGDDKPAKQPLELFTGHELDPFFAQLARSDASIDGAITHVVHWGDSAIGLDGITGAIRQRMQARFGDSGHGFHLMAPPNTSYRHDAVKFSHNDGWEQCFIIQNCKKDGRYGLGGATFWSYGGAESVFAPHPERSAGAVTGFDVWYLAQPRGGNLWMRVDKEDPVVVDTESEQVEDRWHHFELEDGPHELRVRANPGGQTRVYGVTLERDVPGVTWDGLALVGAFTRRLGNYDEQHLREQLEHRQADLAVFMFGGNDMIRESLTQDQYEGEYREILQLVKRAKPDIGCLVMAPLDHGDRQGVRIVSKPIVPMLVDAQRAAAKAEGCAFFDTYLAMGGEGSAGRWYRQEPRLIGGDLGHATMKGHVVIGELFYRALLSAYVDYREREG</sequence>
<comment type="caution">
    <text evidence="4">The sequence shown here is derived from an EMBL/GenBank/DDBJ whole genome shotgun (WGS) entry which is preliminary data.</text>
</comment>
<evidence type="ECO:0000259" key="3">
    <source>
        <dbReference type="Pfam" id="PF13472"/>
    </source>
</evidence>
<evidence type="ECO:0000313" key="4">
    <source>
        <dbReference type="EMBL" id="PRQ06546.1"/>
    </source>
</evidence>
<keyword evidence="2" id="KW-0812">Transmembrane</keyword>
<dbReference type="Pfam" id="PF13472">
    <property type="entry name" value="Lipase_GDSL_2"/>
    <property type="match status" value="1"/>
</dbReference>
<reference evidence="4 5" key="1">
    <citation type="submission" date="2018-03" db="EMBL/GenBank/DDBJ databases">
        <title>Draft Genome Sequences of the Obligatory Marine Myxobacteria Enhygromyxa salina SWB007.</title>
        <authorList>
            <person name="Poehlein A."/>
            <person name="Moghaddam J.A."/>
            <person name="Harms H."/>
            <person name="Alanjari M."/>
            <person name="Koenig G.M."/>
            <person name="Daniel R."/>
            <person name="Schaeberle T.F."/>
        </authorList>
    </citation>
    <scope>NUCLEOTIDE SEQUENCE [LARGE SCALE GENOMIC DNA]</scope>
    <source>
        <strain evidence="4 5">SWB007</strain>
    </source>
</reference>
<feature type="transmembrane region" description="Helical" evidence="2">
    <location>
        <begin position="28"/>
        <end position="49"/>
    </location>
</feature>
<protein>
    <recommendedName>
        <fullName evidence="3">SGNH hydrolase-type esterase domain-containing protein</fullName>
    </recommendedName>
</protein>
<accession>A0A2S9YN83</accession>